<evidence type="ECO:0000256" key="4">
    <source>
        <dbReference type="ARBA" id="ARBA00014106"/>
    </source>
</evidence>
<dbReference type="VEuPathDB" id="FungiDB:AAP_00572"/>
<feature type="compositionally biased region" description="Polar residues" evidence="11">
    <location>
        <begin position="483"/>
        <end position="500"/>
    </location>
</feature>
<protein>
    <recommendedName>
        <fullName evidence="4">Protein SDS23</fullName>
    </recommendedName>
    <alternativeName>
        <fullName evidence="5">Protein sds23</fullName>
    </alternativeName>
</protein>
<dbReference type="InterPro" id="IPR016711">
    <property type="entry name" value="Ssd23"/>
</dbReference>
<dbReference type="InterPro" id="IPR050511">
    <property type="entry name" value="AMPK_gamma/SDS23_families"/>
</dbReference>
<evidence type="ECO:0000256" key="6">
    <source>
        <dbReference type="ARBA" id="ARBA00022490"/>
    </source>
</evidence>
<feature type="domain" description="CBS" evidence="12">
    <location>
        <begin position="270"/>
        <end position="327"/>
    </location>
</feature>
<dbReference type="OrthoDB" id="449052at2759"/>
<proteinExistence type="inferred from homology"/>
<feature type="compositionally biased region" description="Polar residues" evidence="11">
    <location>
        <begin position="444"/>
        <end position="456"/>
    </location>
</feature>
<dbReference type="InterPro" id="IPR000644">
    <property type="entry name" value="CBS_dom"/>
</dbReference>
<dbReference type="SMART" id="SM00116">
    <property type="entry name" value="CBS"/>
    <property type="match status" value="3"/>
</dbReference>
<keyword evidence="8 10" id="KW-0129">CBS domain</keyword>
<feature type="compositionally biased region" description="Basic and acidic residues" evidence="11">
    <location>
        <begin position="584"/>
        <end position="597"/>
    </location>
</feature>
<dbReference type="GO" id="GO:0005737">
    <property type="term" value="C:cytoplasm"/>
    <property type="evidence" value="ECO:0007669"/>
    <property type="project" value="UniProtKB-SubCell"/>
</dbReference>
<dbReference type="CDD" id="cd02205">
    <property type="entry name" value="CBS_pair_SF"/>
    <property type="match status" value="1"/>
</dbReference>
<evidence type="ECO:0000256" key="7">
    <source>
        <dbReference type="ARBA" id="ARBA00022737"/>
    </source>
</evidence>
<evidence type="ECO:0000256" key="8">
    <source>
        <dbReference type="ARBA" id="ARBA00023122"/>
    </source>
</evidence>
<feature type="region of interest" description="Disordered" evidence="11">
    <location>
        <begin position="379"/>
        <end position="505"/>
    </location>
</feature>
<evidence type="ECO:0000313" key="14">
    <source>
        <dbReference type="Proteomes" id="UP000242877"/>
    </source>
</evidence>
<comment type="similarity">
    <text evidence="3 9">Belongs to the SDS23 family.</text>
</comment>
<dbReference type="PANTHER" id="PTHR13780:SF36">
    <property type="entry name" value="CBS DOMAIN-CONTAINING PROTEIN"/>
    <property type="match status" value="1"/>
</dbReference>
<feature type="region of interest" description="Disordered" evidence="11">
    <location>
        <begin position="1"/>
        <end position="67"/>
    </location>
</feature>
<dbReference type="Gene3D" id="3.10.580.10">
    <property type="entry name" value="CBS-domain"/>
    <property type="match status" value="2"/>
</dbReference>
<dbReference type="PROSITE" id="PS51371">
    <property type="entry name" value="CBS"/>
    <property type="match status" value="2"/>
</dbReference>
<keyword evidence="7" id="KW-0677">Repeat</keyword>
<evidence type="ECO:0000256" key="10">
    <source>
        <dbReference type="PROSITE-ProRule" id="PRU00703"/>
    </source>
</evidence>
<accession>A0A168CRP9</accession>
<evidence type="ECO:0000259" key="12">
    <source>
        <dbReference type="PROSITE" id="PS51371"/>
    </source>
</evidence>
<dbReference type="GO" id="GO:0042149">
    <property type="term" value="P:cellular response to glucose starvation"/>
    <property type="evidence" value="ECO:0007669"/>
    <property type="project" value="UniProtKB-UniRule"/>
</dbReference>
<dbReference type="AlphaFoldDB" id="A0A168CRP9"/>
<dbReference type="InterPro" id="IPR046342">
    <property type="entry name" value="CBS_dom_sf"/>
</dbReference>
<dbReference type="SUPFAM" id="SSF54631">
    <property type="entry name" value="CBS-domain pair"/>
    <property type="match status" value="2"/>
</dbReference>
<feature type="compositionally biased region" description="Low complexity" evidence="11">
    <location>
        <begin position="24"/>
        <end position="38"/>
    </location>
</feature>
<feature type="region of interest" description="Disordered" evidence="11">
    <location>
        <begin position="560"/>
        <end position="597"/>
    </location>
</feature>
<dbReference type="Pfam" id="PF00571">
    <property type="entry name" value="CBS"/>
    <property type="match status" value="2"/>
</dbReference>
<dbReference type="GO" id="GO:0004865">
    <property type="term" value="F:protein serine/threonine phosphatase inhibitor activity"/>
    <property type="evidence" value="ECO:0007669"/>
    <property type="project" value="TreeGrafter"/>
</dbReference>
<evidence type="ECO:0000256" key="2">
    <source>
        <dbReference type="ARBA" id="ARBA00004496"/>
    </source>
</evidence>
<evidence type="ECO:0000256" key="11">
    <source>
        <dbReference type="SAM" id="MobiDB-lite"/>
    </source>
</evidence>
<evidence type="ECO:0000256" key="5">
    <source>
        <dbReference type="ARBA" id="ARBA00020584"/>
    </source>
</evidence>
<gene>
    <name evidence="13" type="ORF">AAP_00572</name>
</gene>
<dbReference type="Proteomes" id="UP000242877">
    <property type="component" value="Unassembled WGS sequence"/>
</dbReference>
<reference evidence="13 14" key="1">
    <citation type="journal article" date="2016" name="Genome Biol. Evol.">
        <title>Divergent and convergent evolution of fungal pathogenicity.</title>
        <authorList>
            <person name="Shang Y."/>
            <person name="Xiao G."/>
            <person name="Zheng P."/>
            <person name="Cen K."/>
            <person name="Zhan S."/>
            <person name="Wang C."/>
        </authorList>
    </citation>
    <scope>NUCLEOTIDE SEQUENCE [LARGE SCALE GENOMIC DNA]</scope>
    <source>
        <strain evidence="13 14">ARSEF 7405</strain>
    </source>
</reference>
<name>A0A168CRP9_9EURO</name>
<evidence type="ECO:0000313" key="13">
    <source>
        <dbReference type="EMBL" id="KZZ96929.1"/>
    </source>
</evidence>
<evidence type="ECO:0000256" key="1">
    <source>
        <dbReference type="ARBA" id="ARBA00002656"/>
    </source>
</evidence>
<keyword evidence="14" id="KW-1185">Reference proteome</keyword>
<feature type="domain" description="CBS" evidence="12">
    <location>
        <begin position="195"/>
        <end position="252"/>
    </location>
</feature>
<comment type="function">
    <text evidence="1 9">Involved in DNA replication and cell separation.</text>
</comment>
<comment type="subcellular location">
    <subcellularLocation>
        <location evidence="2 9">Cytoplasm</location>
    </subcellularLocation>
</comment>
<dbReference type="EMBL" id="AZGZ01000002">
    <property type="protein sequence ID" value="KZZ96929.1"/>
    <property type="molecule type" value="Genomic_DNA"/>
</dbReference>
<dbReference type="GO" id="GO:0030071">
    <property type="term" value="P:regulation of mitotic metaphase/anaphase transition"/>
    <property type="evidence" value="ECO:0007669"/>
    <property type="project" value="InterPro"/>
</dbReference>
<feature type="compositionally biased region" description="Low complexity" evidence="11">
    <location>
        <begin position="411"/>
        <end position="432"/>
    </location>
</feature>
<organism evidence="13 14">
    <name type="scientific">Ascosphaera apis ARSEF 7405</name>
    <dbReference type="NCBI Taxonomy" id="392613"/>
    <lineage>
        <taxon>Eukaryota</taxon>
        <taxon>Fungi</taxon>
        <taxon>Dikarya</taxon>
        <taxon>Ascomycota</taxon>
        <taxon>Pezizomycotina</taxon>
        <taxon>Eurotiomycetes</taxon>
        <taxon>Eurotiomycetidae</taxon>
        <taxon>Onygenales</taxon>
        <taxon>Ascosphaeraceae</taxon>
        <taxon>Ascosphaera</taxon>
    </lineage>
</organism>
<dbReference type="PIRSF" id="PIRSF018148">
    <property type="entry name" value="UCP018148_CBS_YBR214w"/>
    <property type="match status" value="1"/>
</dbReference>
<sequence>MSDRLQRGNAASSRSPASAHQPESRPSSSSSQRPLSVRLNSTSRQSFHESLRIPASPRTRRQPSLTQSAIQSLIDNPPARKGADPKFAGRDWTQITIGELARPTDLQFVEADTNIEEATNLLIQNTDTRCLLIREKPEDKSVIGTFDFADLNAYLLLVVGLAQPEYGLEQAFKEVTRKAEEGQEIPLRDVKTVAPSKEPLVMLPESANLRKAVETFGGGVHRIVVVKDNSTEVVGIFTQLRLVKFLWTNGESFPVIDSLYPQTLSDLKVCSQQVQWISGESPLYQALQVLHNEGLSSVAVVDSQMNVLGNISIVDVKLLTKSSSLPLLNNSCAHFISIILSTRGLVDGQDSYPVFHVNPNSTLAHTIAKLAATKSHRMWVTDPSSPASTNPPTPSVSSPHISLATVPVQPPSQSVSPTSSIPSSQQNSRNNSGASHRTPPQAESPDNGTPASSLLSATPYFPAVPQGTNKDLPPPAAPPSLSVNTTSALSRSQTSSTATPLATPGVPMSLPTAAAAAAAAAVTKPSPALPMPGARLSGKLVGLVSLTDVLNLYARASGLSPLDPNISRSRRRRTSSSSSMGVRKSGELAHELWGRDR</sequence>
<feature type="compositionally biased region" description="Polar residues" evidence="11">
    <location>
        <begin position="9"/>
        <end position="18"/>
    </location>
</feature>
<dbReference type="PANTHER" id="PTHR13780">
    <property type="entry name" value="AMP-ACTIVATED PROTEIN KINASE, GAMMA REGULATORY SUBUNIT"/>
    <property type="match status" value="1"/>
</dbReference>
<evidence type="ECO:0000256" key="3">
    <source>
        <dbReference type="ARBA" id="ARBA00006624"/>
    </source>
</evidence>
<evidence type="ECO:0000256" key="9">
    <source>
        <dbReference type="PIRNR" id="PIRNR018148"/>
    </source>
</evidence>
<keyword evidence="6 9" id="KW-0963">Cytoplasm</keyword>
<comment type="caution">
    <text evidence="13">The sequence shown here is derived from an EMBL/GenBank/DDBJ whole genome shotgun (WGS) entry which is preliminary data.</text>
</comment>